<dbReference type="Proteomes" id="UP001567538">
    <property type="component" value="Unassembled WGS sequence"/>
</dbReference>
<accession>A0ABD1IMG5</accession>
<reference evidence="1 2" key="1">
    <citation type="submission" date="2024-06" db="EMBL/GenBank/DDBJ databases">
        <title>A chromosome level genome sequence of Diviner's sage (Salvia divinorum).</title>
        <authorList>
            <person name="Ford S.A."/>
            <person name="Ro D.-K."/>
            <person name="Ness R.W."/>
            <person name="Phillips M.A."/>
        </authorList>
    </citation>
    <scope>NUCLEOTIDE SEQUENCE [LARGE SCALE GENOMIC DNA]</scope>
    <source>
        <strain evidence="1">SAF-2024a</strain>
        <tissue evidence="1">Leaf</tissue>
    </source>
</reference>
<keyword evidence="2" id="KW-1185">Reference proteome</keyword>
<evidence type="ECO:0000313" key="2">
    <source>
        <dbReference type="Proteomes" id="UP001567538"/>
    </source>
</evidence>
<gene>
    <name evidence="1" type="ORF">AAHA92_01311</name>
</gene>
<comment type="caution">
    <text evidence="1">The sequence shown here is derived from an EMBL/GenBank/DDBJ whole genome shotgun (WGS) entry which is preliminary data.</text>
</comment>
<proteinExistence type="predicted"/>
<dbReference type="EMBL" id="JBEAFC010000001">
    <property type="protein sequence ID" value="KAL1569893.1"/>
    <property type="molecule type" value="Genomic_DNA"/>
</dbReference>
<evidence type="ECO:0000313" key="1">
    <source>
        <dbReference type="EMBL" id="KAL1569893.1"/>
    </source>
</evidence>
<protein>
    <submittedName>
        <fullName evidence="1">Uncharacterized protein</fullName>
    </submittedName>
</protein>
<dbReference type="PANTHER" id="PTHR33972">
    <property type="entry name" value="EXPRESSED PROTEIN"/>
    <property type="match status" value="1"/>
</dbReference>
<dbReference type="AlphaFoldDB" id="A0ABD1IMG5"/>
<sequence length="143" mass="16071">MSPLRSQTLIKSCAARLRFLRRLSTLPDRTLLVDLAESEAKANAVEKVEDAIHSFIVRRSRPDWLTFVPGGSYWVPPRLTSYRIIETLSSALTEEEYLSLSTVQGWPSSAFYVHNDTSSHLVDLLDGHKEDISATVSIHDEEG</sequence>
<dbReference type="PANTHER" id="PTHR33972:SF2">
    <property type="entry name" value="OS04G0606700 PROTEIN"/>
    <property type="match status" value="1"/>
</dbReference>
<organism evidence="1 2">
    <name type="scientific">Salvia divinorum</name>
    <name type="common">Maria pastora</name>
    <name type="synonym">Diviner's sage</name>
    <dbReference type="NCBI Taxonomy" id="28513"/>
    <lineage>
        <taxon>Eukaryota</taxon>
        <taxon>Viridiplantae</taxon>
        <taxon>Streptophyta</taxon>
        <taxon>Embryophyta</taxon>
        <taxon>Tracheophyta</taxon>
        <taxon>Spermatophyta</taxon>
        <taxon>Magnoliopsida</taxon>
        <taxon>eudicotyledons</taxon>
        <taxon>Gunneridae</taxon>
        <taxon>Pentapetalae</taxon>
        <taxon>asterids</taxon>
        <taxon>lamiids</taxon>
        <taxon>Lamiales</taxon>
        <taxon>Lamiaceae</taxon>
        <taxon>Nepetoideae</taxon>
        <taxon>Mentheae</taxon>
        <taxon>Salviinae</taxon>
        <taxon>Salvia</taxon>
        <taxon>Salvia subgen. Calosphace</taxon>
    </lineage>
</organism>
<name>A0ABD1IMG5_SALDI</name>